<evidence type="ECO:0000313" key="2">
    <source>
        <dbReference type="EMBL" id="SBP50288.1"/>
    </source>
</evidence>
<feature type="signal peptide" evidence="1">
    <location>
        <begin position="1"/>
        <end position="25"/>
    </location>
</feature>
<protein>
    <submittedName>
        <fullName evidence="2">RNA binding motif protein, X-linked 2</fullName>
    </submittedName>
</protein>
<dbReference type="EMBL" id="HADY01011803">
    <property type="protein sequence ID" value="SBP50288.1"/>
    <property type="molecule type" value="Transcribed_RNA"/>
</dbReference>
<feature type="non-terminal residue" evidence="2">
    <location>
        <position position="85"/>
    </location>
</feature>
<feature type="chain" id="PRO_5008365423" evidence="1">
    <location>
        <begin position="26"/>
        <end position="85"/>
    </location>
</feature>
<proteinExistence type="predicted"/>
<gene>
    <name evidence="2" type="primary">RBMX2</name>
</gene>
<name>A0A1A8A6H4_NOTFU</name>
<dbReference type="AlphaFoldDB" id="A0A1A8A6H4"/>
<sequence>MCIFHDKITARCAFSFLCILLFTRSQNQSQKKGYCSVHVCVTMVTHRYAHLSSPSLLPFLTSSSLYLHELRFTAHKVLLQTDRQK</sequence>
<reference evidence="2" key="1">
    <citation type="submission" date="2016-05" db="EMBL/GenBank/DDBJ databases">
        <authorList>
            <person name="Lavstsen T."/>
            <person name="Jespersen J.S."/>
        </authorList>
    </citation>
    <scope>NUCLEOTIDE SEQUENCE</scope>
    <source>
        <tissue evidence="2">Brain</tissue>
    </source>
</reference>
<organism evidence="2">
    <name type="scientific">Nothobranchius furzeri</name>
    <name type="common">Turquoise killifish</name>
    <dbReference type="NCBI Taxonomy" id="105023"/>
    <lineage>
        <taxon>Eukaryota</taxon>
        <taxon>Metazoa</taxon>
        <taxon>Chordata</taxon>
        <taxon>Craniata</taxon>
        <taxon>Vertebrata</taxon>
        <taxon>Euteleostomi</taxon>
        <taxon>Actinopterygii</taxon>
        <taxon>Neopterygii</taxon>
        <taxon>Teleostei</taxon>
        <taxon>Neoteleostei</taxon>
        <taxon>Acanthomorphata</taxon>
        <taxon>Ovalentaria</taxon>
        <taxon>Atherinomorphae</taxon>
        <taxon>Cyprinodontiformes</taxon>
        <taxon>Nothobranchiidae</taxon>
        <taxon>Nothobranchius</taxon>
    </lineage>
</organism>
<reference evidence="2" key="2">
    <citation type="submission" date="2016-06" db="EMBL/GenBank/DDBJ databases">
        <title>The genome of a short-lived fish provides insights into sex chromosome evolution and the genetic control of aging.</title>
        <authorList>
            <person name="Reichwald K."/>
            <person name="Felder M."/>
            <person name="Petzold A."/>
            <person name="Koch P."/>
            <person name="Groth M."/>
            <person name="Platzer M."/>
        </authorList>
    </citation>
    <scope>NUCLEOTIDE SEQUENCE</scope>
    <source>
        <tissue evidence="2">Brain</tissue>
    </source>
</reference>
<accession>A0A1A8A6H4</accession>
<keyword evidence="1" id="KW-0732">Signal</keyword>
<evidence type="ECO:0000256" key="1">
    <source>
        <dbReference type="SAM" id="SignalP"/>
    </source>
</evidence>